<evidence type="ECO:0000313" key="2">
    <source>
        <dbReference type="Proteomes" id="UP000198935"/>
    </source>
</evidence>
<reference evidence="2" key="1">
    <citation type="submission" date="2016-10" db="EMBL/GenBank/DDBJ databases">
        <authorList>
            <person name="Varghese N."/>
            <person name="Submissions S."/>
        </authorList>
    </citation>
    <scope>NUCLEOTIDE SEQUENCE [LARGE SCALE GENOMIC DNA]</scope>
    <source>
        <strain evidence="2">SP</strain>
    </source>
</reference>
<proteinExistence type="predicted"/>
<keyword evidence="2" id="KW-1185">Reference proteome</keyword>
<dbReference type="AlphaFoldDB" id="A0A1H3SNM4"/>
<protein>
    <submittedName>
        <fullName evidence="1">Uncharacterized protein</fullName>
    </submittedName>
</protein>
<dbReference type="Proteomes" id="UP000198935">
    <property type="component" value="Unassembled WGS sequence"/>
</dbReference>
<name>A0A1H3SNM4_9BACI</name>
<evidence type="ECO:0000313" key="1">
    <source>
        <dbReference type="EMBL" id="SDZ39155.1"/>
    </source>
</evidence>
<dbReference type="EMBL" id="FNPI01000011">
    <property type="protein sequence ID" value="SDZ39155.1"/>
    <property type="molecule type" value="Genomic_DNA"/>
</dbReference>
<accession>A0A1H3SNM4</accession>
<gene>
    <name evidence="1" type="ORF">SAMN05421736_111122</name>
</gene>
<organism evidence="1 2">
    <name type="scientific">Evansella caseinilytica</name>
    <dbReference type="NCBI Taxonomy" id="1503961"/>
    <lineage>
        <taxon>Bacteria</taxon>
        <taxon>Bacillati</taxon>
        <taxon>Bacillota</taxon>
        <taxon>Bacilli</taxon>
        <taxon>Bacillales</taxon>
        <taxon>Bacillaceae</taxon>
        <taxon>Evansella</taxon>
    </lineage>
</organism>
<sequence length="31" mass="3674">MRGNIATDPFGEEKQQPSGFFMYGYVYKQFH</sequence>